<dbReference type="EMBL" id="BARS01057629">
    <property type="protein sequence ID" value="GAG42305.1"/>
    <property type="molecule type" value="Genomic_DNA"/>
</dbReference>
<keyword evidence="1" id="KW-0812">Transmembrane</keyword>
<gene>
    <name evidence="2" type="ORF">S01H1_84421</name>
</gene>
<accession>X0XGQ5</accession>
<organism evidence="2">
    <name type="scientific">marine sediment metagenome</name>
    <dbReference type="NCBI Taxonomy" id="412755"/>
    <lineage>
        <taxon>unclassified sequences</taxon>
        <taxon>metagenomes</taxon>
        <taxon>ecological metagenomes</taxon>
    </lineage>
</organism>
<feature type="non-terminal residue" evidence="2">
    <location>
        <position position="120"/>
    </location>
</feature>
<dbReference type="AlphaFoldDB" id="X0XGQ5"/>
<keyword evidence="1" id="KW-1133">Transmembrane helix</keyword>
<feature type="transmembrane region" description="Helical" evidence="1">
    <location>
        <begin position="97"/>
        <end position="118"/>
    </location>
</feature>
<sequence length="120" mass="13329">MNTENTLNRAYAHWLKDGLFEIGLGILLVGVGTLRAIIHFAGEKTAAYYWLLGGLLVFMFGVAWGSKRFGEALKERITYPRTGFFAFKPRTYNYKNVLAFLALLIFGGIFGGTLGILATQ</sequence>
<evidence type="ECO:0000256" key="1">
    <source>
        <dbReference type="SAM" id="Phobius"/>
    </source>
</evidence>
<proteinExistence type="predicted"/>
<evidence type="ECO:0000313" key="2">
    <source>
        <dbReference type="EMBL" id="GAG42305.1"/>
    </source>
</evidence>
<name>X0XGQ5_9ZZZZ</name>
<feature type="transmembrane region" description="Helical" evidence="1">
    <location>
        <begin position="47"/>
        <end position="66"/>
    </location>
</feature>
<keyword evidence="1" id="KW-0472">Membrane</keyword>
<comment type="caution">
    <text evidence="2">The sequence shown here is derived from an EMBL/GenBank/DDBJ whole genome shotgun (WGS) entry which is preliminary data.</text>
</comment>
<protein>
    <submittedName>
        <fullName evidence="2">Uncharacterized protein</fullName>
    </submittedName>
</protein>
<feature type="transmembrane region" description="Helical" evidence="1">
    <location>
        <begin position="19"/>
        <end position="41"/>
    </location>
</feature>
<reference evidence="2" key="1">
    <citation type="journal article" date="2014" name="Front. Microbiol.">
        <title>High frequency of phylogenetically diverse reductive dehalogenase-homologous genes in deep subseafloor sedimentary metagenomes.</title>
        <authorList>
            <person name="Kawai M."/>
            <person name="Futagami T."/>
            <person name="Toyoda A."/>
            <person name="Takaki Y."/>
            <person name="Nishi S."/>
            <person name="Hori S."/>
            <person name="Arai W."/>
            <person name="Tsubouchi T."/>
            <person name="Morono Y."/>
            <person name="Uchiyama I."/>
            <person name="Ito T."/>
            <person name="Fujiyama A."/>
            <person name="Inagaki F."/>
            <person name="Takami H."/>
        </authorList>
    </citation>
    <scope>NUCLEOTIDE SEQUENCE</scope>
    <source>
        <strain evidence="2">Expedition CK06-06</strain>
    </source>
</reference>